<name>X1MGV4_9ZZZZ</name>
<protein>
    <recommendedName>
        <fullName evidence="1">ChrB C-terminal domain-containing protein</fullName>
    </recommendedName>
</protein>
<organism evidence="2">
    <name type="scientific">marine sediment metagenome</name>
    <dbReference type="NCBI Taxonomy" id="412755"/>
    <lineage>
        <taxon>unclassified sequences</taxon>
        <taxon>metagenomes</taxon>
        <taxon>ecological metagenomes</taxon>
    </lineage>
</organism>
<dbReference type="Pfam" id="PF09828">
    <property type="entry name" value="ChrB_C"/>
    <property type="match status" value="1"/>
</dbReference>
<dbReference type="InterPro" id="IPR018634">
    <property type="entry name" value="ChrB_C"/>
</dbReference>
<accession>X1MGV4</accession>
<feature type="non-terminal residue" evidence="2">
    <location>
        <position position="76"/>
    </location>
</feature>
<reference evidence="2" key="1">
    <citation type="journal article" date="2014" name="Front. Microbiol.">
        <title>High frequency of phylogenetically diverse reductive dehalogenase-homologous genes in deep subseafloor sedimentary metagenomes.</title>
        <authorList>
            <person name="Kawai M."/>
            <person name="Futagami T."/>
            <person name="Toyoda A."/>
            <person name="Takaki Y."/>
            <person name="Nishi S."/>
            <person name="Hori S."/>
            <person name="Arai W."/>
            <person name="Tsubouchi T."/>
            <person name="Morono Y."/>
            <person name="Uchiyama I."/>
            <person name="Ito T."/>
            <person name="Fujiyama A."/>
            <person name="Inagaki F."/>
            <person name="Takami H."/>
        </authorList>
    </citation>
    <scope>NUCLEOTIDE SEQUENCE</scope>
    <source>
        <strain evidence="2">Expedition CK06-06</strain>
    </source>
</reference>
<feature type="non-terminal residue" evidence="2">
    <location>
        <position position="1"/>
    </location>
</feature>
<evidence type="ECO:0000259" key="1">
    <source>
        <dbReference type="Pfam" id="PF09828"/>
    </source>
</evidence>
<dbReference type="EMBL" id="BARV01014232">
    <property type="protein sequence ID" value="GAI30473.1"/>
    <property type="molecule type" value="Genomic_DNA"/>
</dbReference>
<dbReference type="AlphaFoldDB" id="X1MGV4"/>
<evidence type="ECO:0000313" key="2">
    <source>
        <dbReference type="EMBL" id="GAI30473.1"/>
    </source>
</evidence>
<feature type="domain" description="ChrB C-terminal" evidence="1">
    <location>
        <begin position="2"/>
        <end position="56"/>
    </location>
</feature>
<gene>
    <name evidence="2" type="ORF">S06H3_25036</name>
</gene>
<comment type="caution">
    <text evidence="2">The sequence shown here is derived from an EMBL/GenBank/DDBJ whole genome shotgun (WGS) entry which is preliminary data.</text>
</comment>
<sequence>QEVRKLVRAADTGRIKEEPLAWALEVIAVGTPILVDSDHEALEREFPVYDAVYAYFQQKIIGKKYKDELAKFKTRG</sequence>
<proteinExistence type="predicted"/>